<comment type="caution">
    <text evidence="2">The sequence shown here is derived from an EMBL/GenBank/DDBJ whole genome shotgun (WGS) entry which is preliminary data.</text>
</comment>
<dbReference type="Proteomes" id="UP001285352">
    <property type="component" value="Unassembled WGS sequence"/>
</dbReference>
<sequence>MTKSEHSYSGHEVGCGYSTNGLCGPQGSGVSEQDRQLEQQQYEWASGTGDGSNQPIIHGHRLPTAEEMKRGPIFGAPVMMKEGESYATAVKHWATYLCRSSDPSAGFCKWSETVGNKPVDGWDTVFGVEGSRQHVEGSRQSGQSGRPRLPRGRWRLFGRLCGTRDGIGIDAQPSHEKQGKLGHRRRDPGQADMMREAWVGPNYRLGGPDGKVMISKDELRQYRPLSYKPNRPVQFGGPGYQANFE</sequence>
<organism evidence="2 3">
    <name type="scientific">Lentzea sokolovensis</name>
    <dbReference type="NCBI Taxonomy" id="3095429"/>
    <lineage>
        <taxon>Bacteria</taxon>
        <taxon>Bacillati</taxon>
        <taxon>Actinomycetota</taxon>
        <taxon>Actinomycetes</taxon>
        <taxon>Pseudonocardiales</taxon>
        <taxon>Pseudonocardiaceae</taxon>
        <taxon>Lentzea</taxon>
    </lineage>
</organism>
<name>A0ABU4VEU1_9PSEU</name>
<accession>A0ABU4VEU1</accession>
<dbReference type="EMBL" id="JAXAVU010000018">
    <property type="protein sequence ID" value="MDX8149506.1"/>
    <property type="molecule type" value="Genomic_DNA"/>
</dbReference>
<protein>
    <submittedName>
        <fullName evidence="2">Uncharacterized protein</fullName>
    </submittedName>
</protein>
<proteinExistence type="predicted"/>
<evidence type="ECO:0000313" key="3">
    <source>
        <dbReference type="Proteomes" id="UP001285352"/>
    </source>
</evidence>
<evidence type="ECO:0000256" key="1">
    <source>
        <dbReference type="SAM" id="MobiDB-lite"/>
    </source>
</evidence>
<feature type="region of interest" description="Disordered" evidence="1">
    <location>
        <begin position="223"/>
        <end position="245"/>
    </location>
</feature>
<evidence type="ECO:0000313" key="2">
    <source>
        <dbReference type="EMBL" id="MDX8149506.1"/>
    </source>
</evidence>
<keyword evidence="3" id="KW-1185">Reference proteome</keyword>
<reference evidence="2 3" key="2">
    <citation type="submission" date="2023-11" db="EMBL/GenBank/DDBJ databases">
        <authorList>
            <person name="Lara A.C."/>
            <person name="Chronakova A."/>
        </authorList>
    </citation>
    <scope>NUCLEOTIDE SEQUENCE [LARGE SCALE GENOMIC DNA]</scope>
    <source>
        <strain evidence="2 3">BCCO 10_0061</strain>
    </source>
</reference>
<dbReference type="RefSeq" id="WP_319981487.1">
    <property type="nucleotide sequence ID" value="NZ_JAXAVU010000018.1"/>
</dbReference>
<gene>
    <name evidence="2" type="ORF">SK854_45805</name>
</gene>
<reference evidence="2 3" key="1">
    <citation type="submission" date="2023-11" db="EMBL/GenBank/DDBJ databases">
        <title>Lentzea sokolovensis, sp. nov., Lentzea kristufkii, sp. nov., and Lentzea miocenensis, sp. nov., rare actinobacteria from Sokolov Coal Basin, Miocene lacustrine sediment, Czech Republic.</title>
        <authorList>
            <person name="Lara A."/>
            <person name="Kotroba L."/>
            <person name="Nouioui I."/>
            <person name="Neumann-Schaal M."/>
            <person name="Mast Y."/>
            <person name="Chronakova A."/>
        </authorList>
    </citation>
    <scope>NUCLEOTIDE SEQUENCE [LARGE SCALE GENOMIC DNA]</scope>
    <source>
        <strain evidence="2 3">BCCO 10_0061</strain>
    </source>
</reference>
<feature type="region of interest" description="Disordered" evidence="1">
    <location>
        <begin position="167"/>
        <end position="187"/>
    </location>
</feature>